<evidence type="ECO:0000313" key="2">
    <source>
        <dbReference type="Proteomes" id="UP000033163"/>
    </source>
</evidence>
<sequence length="159" mass="18435">MGITGAYYMEKNNLEEILAGRVQGPRLDIDKTWSLIAGMFPDVPLVPIQEQYRVDSEVTEYGAFYLPAEMVAQIAVQVPGLRQPERLEERIDFEKWTSLQDMDVEALDEQSLILLAFPMTDDETYEELVEEYLLPHLQSLFDLFEEAARQQYGLVFFIF</sequence>
<dbReference type="RefSeq" id="WP_020434375.1">
    <property type="nucleotide sequence ID" value="NZ_AGBD01001970.1"/>
</dbReference>
<proteinExistence type="predicted"/>
<dbReference type="InterPro" id="IPR035944">
    <property type="entry name" value="YfbM-like_sf"/>
</dbReference>
<dbReference type="Proteomes" id="UP000033163">
    <property type="component" value="Chromosome I"/>
</dbReference>
<dbReference type="EMBL" id="LN831776">
    <property type="protein sequence ID" value="CQR58988.1"/>
    <property type="molecule type" value="Genomic_DNA"/>
</dbReference>
<protein>
    <recommendedName>
        <fullName evidence="3">DUF1877 family protein</fullName>
    </recommendedName>
</protein>
<accession>A0A0E3WJL3</accession>
<gene>
    <name evidence="1" type="ORF">PRIO_6641</name>
</gene>
<organism evidence="1 2">
    <name type="scientific">Paenibacillus riograndensis SBR5</name>
    <dbReference type="NCBI Taxonomy" id="1073571"/>
    <lineage>
        <taxon>Bacteria</taxon>
        <taxon>Bacillati</taxon>
        <taxon>Bacillota</taxon>
        <taxon>Bacilli</taxon>
        <taxon>Bacillales</taxon>
        <taxon>Paenibacillaceae</taxon>
        <taxon>Paenibacillus</taxon>
        <taxon>Paenibacillus sonchi group</taxon>
    </lineage>
</organism>
<reference evidence="2" key="1">
    <citation type="submission" date="2015-03" db="EMBL/GenBank/DDBJ databases">
        <authorList>
            <person name="Wibberg D."/>
        </authorList>
    </citation>
    <scope>NUCLEOTIDE SEQUENCE [LARGE SCALE GENOMIC DNA]</scope>
</reference>
<evidence type="ECO:0000313" key="1">
    <source>
        <dbReference type="EMBL" id="CQR58988.1"/>
    </source>
</evidence>
<evidence type="ECO:0008006" key="3">
    <source>
        <dbReference type="Google" id="ProtNLM"/>
    </source>
</evidence>
<dbReference type="Gene3D" id="3.40.1760.10">
    <property type="entry name" value="YfbM-like super family"/>
    <property type="match status" value="1"/>
</dbReference>
<name>A0A0E3WJL3_9BACL</name>
<dbReference type="KEGG" id="pri:PRIO_6641"/>
<dbReference type="PATRIC" id="fig|1073571.4.peg.7103"/>
<dbReference type="HOGENOM" id="CLU_1659048_0_0_9"/>
<dbReference type="AlphaFoldDB" id="A0A0E3WJL3"/>